<name>Q211I1_RHOPB</name>
<accession>Q211I1</accession>
<evidence type="ECO:0000256" key="1">
    <source>
        <dbReference type="SAM" id="MobiDB-lite"/>
    </source>
</evidence>
<sequence>MDRALDLSFPSVVHPMQTEQTEVTRFPTEVVIPGHEPRQLRVNPEFKTTAGIMNSGPARSSNSQSGMTPILVGRVNPNRRP</sequence>
<dbReference type="KEGG" id="rpc:RPC_3415"/>
<protein>
    <submittedName>
        <fullName evidence="2">Uncharacterized protein</fullName>
    </submittedName>
</protein>
<dbReference type="HOGENOM" id="CLU_2571603_0_0_5"/>
<dbReference type="EMBL" id="CP000301">
    <property type="protein sequence ID" value="ABD88955.1"/>
    <property type="molecule type" value="Genomic_DNA"/>
</dbReference>
<gene>
    <name evidence="2" type="ordered locus">RPC_3415</name>
</gene>
<evidence type="ECO:0000313" key="2">
    <source>
        <dbReference type="EMBL" id="ABD88955.1"/>
    </source>
</evidence>
<feature type="region of interest" description="Disordered" evidence="1">
    <location>
        <begin position="43"/>
        <end position="81"/>
    </location>
</feature>
<dbReference type="STRING" id="316056.RPC_3415"/>
<organism evidence="2">
    <name type="scientific">Rhodopseudomonas palustris (strain BisB18)</name>
    <dbReference type="NCBI Taxonomy" id="316056"/>
    <lineage>
        <taxon>Bacteria</taxon>
        <taxon>Pseudomonadati</taxon>
        <taxon>Pseudomonadota</taxon>
        <taxon>Alphaproteobacteria</taxon>
        <taxon>Hyphomicrobiales</taxon>
        <taxon>Nitrobacteraceae</taxon>
        <taxon>Rhodopseudomonas</taxon>
    </lineage>
</organism>
<proteinExistence type="predicted"/>
<dbReference type="AlphaFoldDB" id="Q211I1"/>
<reference evidence="2" key="1">
    <citation type="submission" date="2006-03" db="EMBL/GenBank/DDBJ databases">
        <title>Complete sequence of Rhodopseudomonas palustris BisB18.</title>
        <authorList>
            <consortium name="US DOE Joint Genome Institute"/>
            <person name="Copeland A."/>
            <person name="Lucas S."/>
            <person name="Lapidus A."/>
            <person name="Barry K."/>
            <person name="Detter J.C."/>
            <person name="Glavina del Rio T."/>
            <person name="Hammon N."/>
            <person name="Israni S."/>
            <person name="Dalin E."/>
            <person name="Tice H."/>
            <person name="Pitluck S."/>
            <person name="Chain P."/>
            <person name="Malfatti S."/>
            <person name="Shin M."/>
            <person name="Vergez L."/>
            <person name="Schmutz J."/>
            <person name="Larimer F."/>
            <person name="Land M."/>
            <person name="Hauser L."/>
            <person name="Pelletier D.A."/>
            <person name="Kyrpides N."/>
            <person name="Anderson I."/>
            <person name="Oda Y."/>
            <person name="Harwood C.S."/>
            <person name="Richardson P."/>
        </authorList>
    </citation>
    <scope>NUCLEOTIDE SEQUENCE [LARGE SCALE GENOMIC DNA]</scope>
    <source>
        <strain evidence="2">BisB18</strain>
    </source>
</reference>
<feature type="compositionally biased region" description="Polar residues" evidence="1">
    <location>
        <begin position="57"/>
        <end position="67"/>
    </location>
</feature>